<organism evidence="1 2">
    <name type="scientific">Kickxella alabastrina</name>
    <dbReference type="NCBI Taxonomy" id="61397"/>
    <lineage>
        <taxon>Eukaryota</taxon>
        <taxon>Fungi</taxon>
        <taxon>Fungi incertae sedis</taxon>
        <taxon>Zoopagomycota</taxon>
        <taxon>Kickxellomycotina</taxon>
        <taxon>Kickxellomycetes</taxon>
        <taxon>Kickxellales</taxon>
        <taxon>Kickxellaceae</taxon>
        <taxon>Kickxella</taxon>
    </lineage>
</organism>
<name>A0ACC1IX27_9FUNG</name>
<keyword evidence="2" id="KW-1185">Reference proteome</keyword>
<protein>
    <submittedName>
        <fullName evidence="1">Uncharacterized protein</fullName>
    </submittedName>
</protein>
<accession>A0ACC1IX27</accession>
<dbReference type="Proteomes" id="UP001150581">
    <property type="component" value="Unassembled WGS sequence"/>
</dbReference>
<dbReference type="EMBL" id="JANBPG010000002">
    <property type="protein sequence ID" value="KAJ1902322.1"/>
    <property type="molecule type" value="Genomic_DNA"/>
</dbReference>
<evidence type="ECO:0000313" key="2">
    <source>
        <dbReference type="Proteomes" id="UP001150581"/>
    </source>
</evidence>
<gene>
    <name evidence="1" type="ORF">LPJ66_000082</name>
</gene>
<comment type="caution">
    <text evidence="1">The sequence shown here is derived from an EMBL/GenBank/DDBJ whole genome shotgun (WGS) entry which is preliminary data.</text>
</comment>
<evidence type="ECO:0000313" key="1">
    <source>
        <dbReference type="EMBL" id="KAJ1902322.1"/>
    </source>
</evidence>
<reference evidence="1" key="1">
    <citation type="submission" date="2022-07" db="EMBL/GenBank/DDBJ databases">
        <title>Phylogenomic reconstructions and comparative analyses of Kickxellomycotina fungi.</title>
        <authorList>
            <person name="Reynolds N.K."/>
            <person name="Stajich J.E."/>
            <person name="Barry K."/>
            <person name="Grigoriev I.V."/>
            <person name="Crous P."/>
            <person name="Smith M.E."/>
        </authorList>
    </citation>
    <scope>NUCLEOTIDE SEQUENCE</scope>
    <source>
        <strain evidence="1">Benny 63K</strain>
    </source>
</reference>
<proteinExistence type="predicted"/>
<sequence length="574" mass="62736">MAGEIPVKREVSATIEIETDIEAISLLENLPSAFPYSNAIAVLTSHSSVRLLASRANPNASNWTEVARHQFGSAGDHVCAISSCVVAGSDDQGVPVVACGTVSGNIEFLRVNTTHDSDNSNDISSEDSSIEGANTGGARMEVALRLAVSNSVVAYIAWLTGAAPSNDGQLLVSCAIDGTTKLWLVSKDASQAQEVSTVASKRDWRPVTSHTSTRNIAVLVKLGAAIIVDIRPSGSYQMQCVPLGISQTLISCVIDEDRGRIYVGSHDFVVFVLACENGKWSRAYEEEAAMRDALRKTVIQSFTTKFNMKTMFLRGMTLSPNGRYLEFVADDQINWDLEVDGLGITRIHHYQFPDWSTESAERSLMKIINGEYQGVLKYNLWDVLNNSTVVRIGEIVEFLQQVDMSSASEDMKRQHLAVLNYIGCVIKDDQIAALVAEARSAALDLHVRRLFEHIIAIRNSDTSALSEEDKAYLAQIDWAVRQPAYKEISGELPKIIESSPRLRHPLSCPVCAKDMCSVTLGILKSPGSDQCDTCMAKSKRIEVNPSAEPSLADKIKQQFSLCPFCEGNFYSAVV</sequence>